<feature type="transmembrane region" description="Helical" evidence="2">
    <location>
        <begin position="87"/>
        <end position="105"/>
    </location>
</feature>
<reference evidence="3" key="1">
    <citation type="submission" date="2023-10" db="EMBL/GenBank/DDBJ databases">
        <authorList>
            <person name="Chen Y."/>
            <person name="Shah S."/>
            <person name="Dougan E. K."/>
            <person name="Thang M."/>
            <person name="Chan C."/>
        </authorList>
    </citation>
    <scope>NUCLEOTIDE SEQUENCE [LARGE SCALE GENOMIC DNA]</scope>
</reference>
<dbReference type="Proteomes" id="UP001189429">
    <property type="component" value="Unassembled WGS sequence"/>
</dbReference>
<sequence length="154" mass="16518">AQTAAFEVDGTKVAVDFGQRSVACESEARRASARAEPQACAAPASREPYTTERNRTSTRASPAMFFDPAMMAAGGPPPQAVLDKRPCWIFLAVLLLGIAIVRFITVDLVGGILAALMFSMAWMMISDGMVEMHRCRLSSACCACCACSSIWCRS</sequence>
<feature type="non-terminal residue" evidence="3">
    <location>
        <position position="1"/>
    </location>
</feature>
<evidence type="ECO:0000313" key="3">
    <source>
        <dbReference type="EMBL" id="CAK0898309.1"/>
    </source>
</evidence>
<keyword evidence="2" id="KW-1133">Transmembrane helix</keyword>
<keyword evidence="2" id="KW-0472">Membrane</keyword>
<accession>A0ABN9XFI9</accession>
<feature type="compositionally biased region" description="Low complexity" evidence="1">
    <location>
        <begin position="35"/>
        <end position="46"/>
    </location>
</feature>
<evidence type="ECO:0000313" key="4">
    <source>
        <dbReference type="Proteomes" id="UP001189429"/>
    </source>
</evidence>
<organism evidence="3 4">
    <name type="scientific">Prorocentrum cordatum</name>
    <dbReference type="NCBI Taxonomy" id="2364126"/>
    <lineage>
        <taxon>Eukaryota</taxon>
        <taxon>Sar</taxon>
        <taxon>Alveolata</taxon>
        <taxon>Dinophyceae</taxon>
        <taxon>Prorocentrales</taxon>
        <taxon>Prorocentraceae</taxon>
        <taxon>Prorocentrum</taxon>
    </lineage>
</organism>
<name>A0ABN9XFI9_9DINO</name>
<comment type="caution">
    <text evidence="3">The sequence shown here is derived from an EMBL/GenBank/DDBJ whole genome shotgun (WGS) entry which is preliminary data.</text>
</comment>
<keyword evidence="2" id="KW-0812">Transmembrane</keyword>
<evidence type="ECO:0000256" key="2">
    <source>
        <dbReference type="SAM" id="Phobius"/>
    </source>
</evidence>
<evidence type="ECO:0000256" key="1">
    <source>
        <dbReference type="SAM" id="MobiDB-lite"/>
    </source>
</evidence>
<keyword evidence="4" id="KW-1185">Reference proteome</keyword>
<feature type="region of interest" description="Disordered" evidence="1">
    <location>
        <begin position="35"/>
        <end position="58"/>
    </location>
</feature>
<dbReference type="EMBL" id="CAUYUJ010020458">
    <property type="protein sequence ID" value="CAK0898309.1"/>
    <property type="molecule type" value="Genomic_DNA"/>
</dbReference>
<feature type="transmembrane region" description="Helical" evidence="2">
    <location>
        <begin position="111"/>
        <end position="130"/>
    </location>
</feature>
<proteinExistence type="predicted"/>
<gene>
    <name evidence="3" type="ORF">PCOR1329_LOCUS76213</name>
</gene>
<protein>
    <submittedName>
        <fullName evidence="3">Uncharacterized protein</fullName>
    </submittedName>
</protein>